<evidence type="ECO:0000313" key="5">
    <source>
        <dbReference type="Proteomes" id="UP000055316"/>
    </source>
</evidence>
<evidence type="ECO:0000256" key="1">
    <source>
        <dbReference type="SAM" id="MobiDB-lite"/>
    </source>
</evidence>
<dbReference type="RefSeq" id="WP_060852640.1">
    <property type="nucleotide sequence ID" value="NZ_AP014865.1"/>
</dbReference>
<name>A0A9W4EXC4_BACTO</name>
<dbReference type="Pfam" id="PF11907">
    <property type="entry name" value="DUF3427"/>
    <property type="match status" value="1"/>
</dbReference>
<dbReference type="InterPro" id="IPR021835">
    <property type="entry name" value="DUF3427"/>
</dbReference>
<dbReference type="EMBL" id="AP014865">
    <property type="protein sequence ID" value="BAR87222.1"/>
    <property type="molecule type" value="Genomic_DNA"/>
</dbReference>
<gene>
    <name evidence="4" type="ORF">KNN_06488</name>
</gene>
<dbReference type="Proteomes" id="UP000055316">
    <property type="component" value="Plasmid pKK1"/>
</dbReference>
<proteinExistence type="predicted"/>
<accession>A0A9W4EXC4</accession>
<dbReference type="Pfam" id="PF13020">
    <property type="entry name" value="NOV_C"/>
    <property type="match status" value="1"/>
</dbReference>
<reference evidence="4 5" key="1">
    <citation type="submission" date="2015-05" db="EMBL/GenBank/DDBJ databases">
        <title>Whole genome sequence of Bacillus thuringiensis serovar tolworthi Pasteur Institute Standard strain.</title>
        <authorList>
            <person name="Kanda K."/>
            <person name="Nakashima K."/>
            <person name="Nagano Y."/>
        </authorList>
    </citation>
    <scope>NUCLEOTIDE SEQUENCE [LARGE SCALE GENOMIC DNA]</scope>
    <source>
        <strain evidence="4 5">Pasteur Institute Standard strain</strain>
        <plasmid evidence="5">pKK1 DNA</plasmid>
    </source>
</reference>
<sequence length="343" mass="39408">MIRSLVKYKCYIRQEIYEIFNPFSTFKKGGPWAFSGIVKVPNREGDYIFLVTLAESHFGQPFDEGINEEGILNWQSQTQQKLTDPRIRDFINHDHLKNNIHLFFRLYKRNPITKETEPYTYLGKLAYITHDNEQQEPVYFKWQILEWDKEATLASLPGLELSSEDQIIKNGSVIEQTGSSLNETTPPEKNRITNKQGSTSTEFKAKKIDFADVTEQNKKLGLAGEKLVYKYEVEYLTQNGRYDLASQVSHTSIIEGDGTGFDISSFDLDGNPKYIEVKTTSGGKGTPFMISANEVAFSNKKAENYYIYRVFNYDKNTNTGNFYVLQGDISKNRLLVPTGYKVY</sequence>
<geneLocation type="plasmid" evidence="5">
    <name>pKK1 DNA</name>
</geneLocation>
<evidence type="ECO:0000259" key="3">
    <source>
        <dbReference type="Pfam" id="PF13020"/>
    </source>
</evidence>
<protein>
    <recommendedName>
        <fullName evidence="6">Protein NO VEIN C-terminal domain-containing protein</fullName>
    </recommendedName>
</protein>
<feature type="region of interest" description="Disordered" evidence="1">
    <location>
        <begin position="177"/>
        <end position="198"/>
    </location>
</feature>
<keyword evidence="4" id="KW-0614">Plasmid</keyword>
<evidence type="ECO:0000259" key="2">
    <source>
        <dbReference type="Pfam" id="PF11907"/>
    </source>
</evidence>
<evidence type="ECO:0008006" key="6">
    <source>
        <dbReference type="Google" id="ProtNLM"/>
    </source>
</evidence>
<evidence type="ECO:0000313" key="4">
    <source>
        <dbReference type="EMBL" id="BAR87222.1"/>
    </source>
</evidence>
<dbReference type="InterPro" id="IPR024975">
    <property type="entry name" value="NOV_C"/>
</dbReference>
<feature type="domain" description="Protein NO VEIN C-terminal" evidence="3">
    <location>
        <begin position="224"/>
        <end position="317"/>
    </location>
</feature>
<dbReference type="AlphaFoldDB" id="A0A9W4EXC4"/>
<organism evidence="4 5">
    <name type="scientific">Bacillus thuringiensis subsp. tolworthi</name>
    <dbReference type="NCBI Taxonomy" id="1442"/>
    <lineage>
        <taxon>Bacteria</taxon>
        <taxon>Bacillati</taxon>
        <taxon>Bacillota</taxon>
        <taxon>Bacilli</taxon>
        <taxon>Bacillales</taxon>
        <taxon>Bacillaceae</taxon>
        <taxon>Bacillus</taxon>
        <taxon>Bacillus cereus group</taxon>
    </lineage>
</organism>
<feature type="domain" description="DUF3427" evidence="2">
    <location>
        <begin position="6"/>
        <end position="135"/>
    </location>
</feature>